<evidence type="ECO:0000313" key="2">
    <source>
        <dbReference type="EMBL" id="MBW4358858.1"/>
    </source>
</evidence>
<dbReference type="EMBL" id="JAHWYN010000001">
    <property type="protein sequence ID" value="MBW4358858.1"/>
    <property type="molecule type" value="Genomic_DNA"/>
</dbReference>
<protein>
    <submittedName>
        <fullName evidence="2">SprB repeat-containing protein</fullName>
    </submittedName>
</protein>
<keyword evidence="1" id="KW-0812">Transmembrane</keyword>
<evidence type="ECO:0000256" key="1">
    <source>
        <dbReference type="SAM" id="Phobius"/>
    </source>
</evidence>
<dbReference type="RefSeq" id="WP_219315406.1">
    <property type="nucleotide sequence ID" value="NZ_JAHWYN010000001.1"/>
</dbReference>
<comment type="caution">
    <text evidence="2">The sequence shown here is derived from an EMBL/GenBank/DDBJ whole genome shotgun (WGS) entry which is preliminary data.</text>
</comment>
<keyword evidence="3" id="KW-1185">Reference proteome</keyword>
<feature type="transmembrane region" description="Helical" evidence="1">
    <location>
        <begin position="55"/>
        <end position="76"/>
    </location>
</feature>
<name>A0ABS6XQ78_9FLAO</name>
<evidence type="ECO:0000313" key="3">
    <source>
        <dbReference type="Proteomes" id="UP000812031"/>
    </source>
</evidence>
<gene>
    <name evidence="2" type="ORF">KZH69_00010</name>
</gene>
<sequence length="2267" mass="236730">MKKPTFSKPIHWILSLFESLFHIEEFYCASTRREFRNWSKPVFQRSTFSTIQYRAIFLLFFFFLITTLSSFSNLGISASSRIGIINVNAKKDVVLIDSLKSKFAGTTKEAAVFNVAITNPVIKYAQLPYAGQVSICPNDGKELPKLFLCGGNDSRLIETGITDAQSITWERFISGGSCITVSNSDCANESAAASCWAQIATGKDYLANSAGQFRVKITDSAGTPYVFYFNVYQNNLVPTAVAKNDIVKYGASCKIDGKITVGGFGSGYEYSFTTGSTPGTWQDSNVFTTSTPGTYTAFIRIKGIVGSCEFKVINLEIKSLDFAVTTSITSPKCNGGLGSVQVITNDVKQQYIYKIFNSANVLVSSSGTTANPDYTFTGLSSGTYKVETSVVGSSCMVDTKTNVIVANAPTSLTSTASITTALTPCNTGAITITAAGGTSPYKYYVDIDGAGFVENPTKVIIVSKSGNYVIRVEDVNGCSASNTTVIVPVVDKPVYTISKVDGNCTGSLGQISINVTDTKGYTMGYSIDNGTNYYTTSVFSSLTPGIYSVKVRYKKSGSTCYDPAVTITIGASTALTASAGVAELSGCGPVGNELQGKVRITNPQGGTTYPAPNLYRYSFDNKATWITSNEAFISPGGPYTFYIKDAAGCEYAMGGIVLDPKPAAPTISVNEPVFNCDGSATSTVTVTNSGSGDPKFSYDYYIDGVLNTSTPSNIFKNVTQGDHTITVNYNVLSVSTYSNLLQEDFGKGGFTTTPGINPAYCFEDEATTHLLPGYTCNTDQWINDGEYAVASSIVTTFGGTWLVANDHTLPDDPKGRFLCVNVGGTAGIGGILYSKPIKDVIPNQPVIISLWAENLIKSTKTSYDDPKLTIQLVNNLNGVGGTETIVATTPVATPWVVPKSDKWEYKELSLNPGAYTNLSFVIRSYNNEFNGNDVLIDDIWVRQIPKSCNTMASFPVIVDGSKAFSASITGYKDVKCNGQQNGEITLSAKNFNLPYGFDYSMDNGVTWVNSKVSPVTVTGLTNKIYNIKIRFDASTGSCSFPFSQEIKMPSALTVSASVTKVATCKTGATITAVAKGGTSPYEYELRQSNGTTVVKPFSSNGGVFTDVPTGNYMIFVLDANLCTTSVGATVSVTAATPPVASLDATTDWCYTTANPATLVVNASSGVGPYTYALDGNAPVNSNTFSNVAPGTHTIIVTDTNLCTATISNISIAPQLQLNATLAQDLTCLVNASITATVVDGYGAPYTYTVSRNGGASTVVSSFPYAATLSGTYVFTVTDSKSCPATSNAITVTPKTTPTLTSAKTDITCNNANDGTITVTAANGFTTTYTYAIKLSAAATYTTQTTNQFTGLAAGTYNIKVIDSKGCESAVSNVTIVNPTVVGGTISATELACSSTGAIPAVVTVNGSGGTGSYEYSFNGATSFSSDNTYSTYSSGTVTAYIKDKNGCQFGPLSIIINPKVFITGIDVFFETGLECPAYEAHVKFQAVGGLSPIRYQIISGPSGFSSAVVSDGEFKNLKPGDYIFRATDKNGCSFERPYHVSDVPDIVAGGSVLTPIKCFGDKGTIQFTVNGVKDRGYDYVIKNAANVIIQTASNVSETVTIINVTSPQPAGVYTITATDRKTTCPATYSITLTQPSAALSITSATATNVNCNNDNSQITVVASNGTPNYTYAFAKSPSTVPTSTYGTNPLTVDTNSGVDLVWDVYVKDANDCTIKKTVTVISDAMPAITSVVVGGQCTASGSGFTITATPSATSLAPLTYGIAGPSGAFQTSPIFTVSAGTYTVYIKDKNGCIVAAPASTTVYPELIAGSSVTKTLDCSASPNAVITVTIAGGKSPFTYTVKKGSGAASAASSPSAALSFTYSVSNANADAYTFVITDANGCTSTTSTTVNPITNPTATPTPTQVSCNGGVDGTVSLAGSGGSGGYTYSFNGSAFTGTTSYSGLSAGIAYPYQVKDSKGCVSTAATITLTQPATLAATVTEVPFSCNTSNAKVAGTVTINAPSGGTGPFEYSFNGSGYGSINVLTLNDNGANQPYTYSVRDSKLCTVSGSGTLLKLNPPTDLAFANAVITCTATSTTVTVTATNGVGTLQYETITPSPIIRGKQTSNSFASLTAGTYLFKVTDANGCYYTESYEIKDVVPIAISGNVDTNVKCNGDSTAKATFTVSGNATVGAYTFALTAGTLGTGTLTQSGNTLTLANVKSGTYTVRVTDTATGCFKDGTVVITQPSAALSITSATATNVNCNNDNSQITVVASNGTPNYTYAFAK</sequence>
<reference evidence="2 3" key="1">
    <citation type="submission" date="2021-07" db="EMBL/GenBank/DDBJ databases">
        <title>Flavobacterium sp. nov. isolated from sediment on the Taihu Lake.</title>
        <authorList>
            <person name="Qu J.-H."/>
        </authorList>
    </citation>
    <scope>NUCLEOTIDE SEQUENCE [LARGE SCALE GENOMIC DNA]</scope>
    <source>
        <strain evidence="2 3">NAS39</strain>
    </source>
</reference>
<dbReference type="Proteomes" id="UP000812031">
    <property type="component" value="Unassembled WGS sequence"/>
</dbReference>
<feature type="non-terminal residue" evidence="2">
    <location>
        <position position="2267"/>
    </location>
</feature>
<organism evidence="2 3">
    <name type="scientific">Flavobacterium taihuense</name>
    <dbReference type="NCBI Taxonomy" id="2857508"/>
    <lineage>
        <taxon>Bacteria</taxon>
        <taxon>Pseudomonadati</taxon>
        <taxon>Bacteroidota</taxon>
        <taxon>Flavobacteriia</taxon>
        <taxon>Flavobacteriales</taxon>
        <taxon>Flavobacteriaceae</taxon>
        <taxon>Flavobacterium</taxon>
    </lineage>
</organism>
<dbReference type="Pfam" id="PF13573">
    <property type="entry name" value="SprB"/>
    <property type="match status" value="4"/>
</dbReference>
<dbReference type="InterPro" id="IPR025667">
    <property type="entry name" value="SprB_repeat"/>
</dbReference>
<keyword evidence="1" id="KW-1133">Transmembrane helix</keyword>
<keyword evidence="1" id="KW-0472">Membrane</keyword>
<proteinExistence type="predicted"/>
<accession>A0ABS6XQ78</accession>